<dbReference type="PANTHER" id="PTHR31929">
    <property type="entry name" value="SAUR-LIKE AUXIN-RESPONSIVE PROTEIN FAMILY-RELATED"/>
    <property type="match status" value="1"/>
</dbReference>
<keyword evidence="3" id="KW-1185">Reference proteome</keyword>
<dbReference type="Proteomes" id="UP000036987">
    <property type="component" value="Unassembled WGS sequence"/>
</dbReference>
<comment type="caution">
    <text evidence="2">The sequence shown here is derived from an EMBL/GenBank/DDBJ whole genome shotgun (WGS) entry which is preliminary data.</text>
</comment>
<accession>A0A0K9P6V4</accession>
<sequence length="100" mass="11257">MGIKSKMMIQGKTILQRSFSLRKVTQDEEVSVPKGHFAVYVGENEKKFSVPIAYLKHPSFLSLLKDAEEEFGLDHPIGALRVPCKEEAFLKLTSQLKCSC</sequence>
<dbReference type="OrthoDB" id="625231at2759"/>
<dbReference type="GO" id="GO:0009733">
    <property type="term" value="P:response to auxin"/>
    <property type="evidence" value="ECO:0007669"/>
    <property type="project" value="InterPro"/>
</dbReference>
<comment type="similarity">
    <text evidence="1">Belongs to the ARG7 family.</text>
</comment>
<evidence type="ECO:0000256" key="1">
    <source>
        <dbReference type="ARBA" id="ARBA00006974"/>
    </source>
</evidence>
<dbReference type="Pfam" id="PF02519">
    <property type="entry name" value="Auxin_inducible"/>
    <property type="match status" value="1"/>
</dbReference>
<dbReference type="OMA" id="MRRWSHS"/>
<evidence type="ECO:0000313" key="3">
    <source>
        <dbReference type="Proteomes" id="UP000036987"/>
    </source>
</evidence>
<dbReference type="InterPro" id="IPR003676">
    <property type="entry name" value="SAUR_fam"/>
</dbReference>
<reference evidence="3" key="1">
    <citation type="journal article" date="2016" name="Nature">
        <title>The genome of the seagrass Zostera marina reveals angiosperm adaptation to the sea.</title>
        <authorList>
            <person name="Olsen J.L."/>
            <person name="Rouze P."/>
            <person name="Verhelst B."/>
            <person name="Lin Y.-C."/>
            <person name="Bayer T."/>
            <person name="Collen J."/>
            <person name="Dattolo E."/>
            <person name="De Paoli E."/>
            <person name="Dittami S."/>
            <person name="Maumus F."/>
            <person name="Michel G."/>
            <person name="Kersting A."/>
            <person name="Lauritano C."/>
            <person name="Lohaus R."/>
            <person name="Toepel M."/>
            <person name="Tonon T."/>
            <person name="Vanneste K."/>
            <person name="Amirebrahimi M."/>
            <person name="Brakel J."/>
            <person name="Bostroem C."/>
            <person name="Chovatia M."/>
            <person name="Grimwood J."/>
            <person name="Jenkins J.W."/>
            <person name="Jueterbock A."/>
            <person name="Mraz A."/>
            <person name="Stam W.T."/>
            <person name="Tice H."/>
            <person name="Bornberg-Bauer E."/>
            <person name="Green P.J."/>
            <person name="Pearson G.A."/>
            <person name="Procaccini G."/>
            <person name="Duarte C.M."/>
            <person name="Schmutz J."/>
            <person name="Reusch T.B.H."/>
            <person name="Van de Peer Y."/>
        </authorList>
    </citation>
    <scope>NUCLEOTIDE SEQUENCE [LARGE SCALE GENOMIC DNA]</scope>
    <source>
        <strain evidence="3">cv. Finnish</strain>
    </source>
</reference>
<dbReference type="AlphaFoldDB" id="A0A0K9P6V4"/>
<organism evidence="2 3">
    <name type="scientific">Zostera marina</name>
    <name type="common">Eelgrass</name>
    <dbReference type="NCBI Taxonomy" id="29655"/>
    <lineage>
        <taxon>Eukaryota</taxon>
        <taxon>Viridiplantae</taxon>
        <taxon>Streptophyta</taxon>
        <taxon>Embryophyta</taxon>
        <taxon>Tracheophyta</taxon>
        <taxon>Spermatophyta</taxon>
        <taxon>Magnoliopsida</taxon>
        <taxon>Liliopsida</taxon>
        <taxon>Zosteraceae</taxon>
        <taxon>Zostera</taxon>
    </lineage>
</organism>
<dbReference type="EMBL" id="LFYR01001099">
    <property type="protein sequence ID" value="KMZ64756.1"/>
    <property type="molecule type" value="Genomic_DNA"/>
</dbReference>
<proteinExistence type="inferred from homology"/>
<gene>
    <name evidence="2" type="ORF">ZOSMA_34G00330</name>
</gene>
<evidence type="ECO:0000313" key="2">
    <source>
        <dbReference type="EMBL" id="KMZ64756.1"/>
    </source>
</evidence>
<protein>
    <submittedName>
        <fullName evidence="2">SAUR-like auxin-responsive protein family</fullName>
    </submittedName>
</protein>
<name>A0A0K9P6V4_ZOSMR</name>